<name>A0ABR0A048_9CRUS</name>
<organism evidence="1 2">
    <name type="scientific">Daphnia magna</name>
    <dbReference type="NCBI Taxonomy" id="35525"/>
    <lineage>
        <taxon>Eukaryota</taxon>
        <taxon>Metazoa</taxon>
        <taxon>Ecdysozoa</taxon>
        <taxon>Arthropoda</taxon>
        <taxon>Crustacea</taxon>
        <taxon>Branchiopoda</taxon>
        <taxon>Diplostraca</taxon>
        <taxon>Cladocera</taxon>
        <taxon>Anomopoda</taxon>
        <taxon>Daphniidae</taxon>
        <taxon>Daphnia</taxon>
    </lineage>
</organism>
<dbReference type="EMBL" id="JAOYFB010000036">
    <property type="protein sequence ID" value="KAK4018310.1"/>
    <property type="molecule type" value="Genomic_DNA"/>
</dbReference>
<gene>
    <name evidence="1" type="ORF">OUZ56_000371</name>
</gene>
<evidence type="ECO:0000313" key="2">
    <source>
        <dbReference type="Proteomes" id="UP001234178"/>
    </source>
</evidence>
<keyword evidence="2" id="KW-1185">Reference proteome</keyword>
<sequence>MNRKKKKLLRASNSKDICAVPGKAPPYFSSAPASTEHTEKKNGGCNNNKDLFELISAVVHVGWAFGSKCSAPHKAKKKKDVAHA</sequence>
<protein>
    <submittedName>
        <fullName evidence="1">Uncharacterized protein</fullName>
    </submittedName>
</protein>
<evidence type="ECO:0000313" key="1">
    <source>
        <dbReference type="EMBL" id="KAK4018310.1"/>
    </source>
</evidence>
<reference evidence="1 2" key="1">
    <citation type="journal article" date="2023" name="Nucleic Acids Res.">
        <title>The hologenome of Daphnia magna reveals possible DNA methylation and microbiome-mediated evolution of the host genome.</title>
        <authorList>
            <person name="Chaturvedi A."/>
            <person name="Li X."/>
            <person name="Dhandapani V."/>
            <person name="Marshall H."/>
            <person name="Kissane S."/>
            <person name="Cuenca-Cambronero M."/>
            <person name="Asole G."/>
            <person name="Calvet F."/>
            <person name="Ruiz-Romero M."/>
            <person name="Marangio P."/>
            <person name="Guigo R."/>
            <person name="Rago D."/>
            <person name="Mirbahai L."/>
            <person name="Eastwood N."/>
            <person name="Colbourne J.K."/>
            <person name="Zhou J."/>
            <person name="Mallon E."/>
            <person name="Orsini L."/>
        </authorList>
    </citation>
    <scope>NUCLEOTIDE SEQUENCE [LARGE SCALE GENOMIC DNA]</scope>
    <source>
        <strain evidence="1">LRV0_1</strain>
    </source>
</reference>
<dbReference type="Proteomes" id="UP001234178">
    <property type="component" value="Unassembled WGS sequence"/>
</dbReference>
<accession>A0ABR0A048</accession>
<comment type="caution">
    <text evidence="1">The sequence shown here is derived from an EMBL/GenBank/DDBJ whole genome shotgun (WGS) entry which is preliminary data.</text>
</comment>
<proteinExistence type="predicted"/>